<organism evidence="2">
    <name type="scientific">Oryza sativa subsp. japonica</name>
    <name type="common">Rice</name>
    <dbReference type="NCBI Taxonomy" id="39947"/>
    <lineage>
        <taxon>Eukaryota</taxon>
        <taxon>Viridiplantae</taxon>
        <taxon>Streptophyta</taxon>
        <taxon>Embryophyta</taxon>
        <taxon>Tracheophyta</taxon>
        <taxon>Spermatophyta</taxon>
        <taxon>Magnoliopsida</taxon>
        <taxon>Liliopsida</taxon>
        <taxon>Poales</taxon>
        <taxon>Poaceae</taxon>
        <taxon>BOP clade</taxon>
        <taxon>Oryzoideae</taxon>
        <taxon>Oryzeae</taxon>
        <taxon>Oryzinae</taxon>
        <taxon>Oryza</taxon>
        <taxon>Oryza sativa</taxon>
    </lineage>
</organism>
<evidence type="ECO:0000313" key="2">
    <source>
        <dbReference type="EMBL" id="BAD87893.1"/>
    </source>
</evidence>
<reference evidence="2" key="1">
    <citation type="journal article" date="2002" name="Nature">
        <title>The genome sequence and structure of rice chromosome 1.</title>
        <authorList>
            <person name="Sasaki T."/>
            <person name="Matsumoto T."/>
            <person name="Yamamoto K."/>
            <person name="Sakata K."/>
            <person name="Baba T."/>
            <person name="Katayose Y."/>
            <person name="Wu J."/>
            <person name="Niimura Y."/>
            <person name="Cheng Z."/>
            <person name="Nagamura Y."/>
            <person name="Antonio B.A."/>
            <person name="Kanamori H."/>
            <person name="Hosokawa S."/>
            <person name="Masukawa M."/>
            <person name="Arikawa K."/>
            <person name="Chiden Y."/>
            <person name="Hayashi M."/>
            <person name="Okamoto M."/>
            <person name="Ando T."/>
            <person name="Aoki H."/>
            <person name="Arita K."/>
            <person name="Hamada M."/>
            <person name="Harada C."/>
            <person name="Hijishita S."/>
            <person name="Honda M."/>
            <person name="Ichikawa Y."/>
            <person name="Idonuma A."/>
            <person name="Iijima M."/>
            <person name="Ikeda M."/>
            <person name="Ikeno M."/>
            <person name="Itoh S."/>
            <person name="Itoh T."/>
            <person name="Itoh Y."/>
            <person name="Itoh Y."/>
            <person name="Iwabuchi A."/>
            <person name="Kamiya K."/>
            <person name="Karasawa W."/>
            <person name="Katagiri S."/>
            <person name="Kikuta A."/>
            <person name="Kobayashi N."/>
            <person name="Kono I."/>
            <person name="Machita K."/>
            <person name="Maehara T."/>
            <person name="Mizuno H."/>
            <person name="Mizubayashi T."/>
            <person name="Mukai Y."/>
            <person name="Nagasaki H."/>
            <person name="Nakashima M."/>
            <person name="Nakama Y."/>
            <person name="Nakamichi Y."/>
            <person name="Nakamura M."/>
            <person name="Namiki N."/>
            <person name="Negishi M."/>
            <person name="Ohta I."/>
            <person name="Ono N."/>
            <person name="Saji S."/>
            <person name="Sakai K."/>
            <person name="Shibata M."/>
            <person name="Shimokawa T."/>
            <person name="Shomura A."/>
            <person name="Song J."/>
            <person name="Takazaki Y."/>
            <person name="Terasawa K."/>
            <person name="Tsuji K."/>
            <person name="Waki K."/>
            <person name="Yamagata H."/>
            <person name="Yamane H."/>
            <person name="Yoshiki S."/>
            <person name="Yoshihara R."/>
            <person name="Yukawa K."/>
            <person name="Zhong H."/>
            <person name="Iwama H."/>
            <person name="Endo T."/>
            <person name="Ito H."/>
            <person name="Hahn J.H."/>
            <person name="Kim H.I."/>
            <person name="Eun M.Y."/>
            <person name="Yano M."/>
            <person name="Jiang J."/>
            <person name="Gojobori T."/>
        </authorList>
    </citation>
    <scope>NUCLEOTIDE SEQUENCE [LARGE SCALE GENOMIC DNA]</scope>
</reference>
<feature type="region of interest" description="Disordered" evidence="1">
    <location>
        <begin position="1"/>
        <end position="58"/>
    </location>
</feature>
<protein>
    <submittedName>
        <fullName evidence="2">Uncharacterized protein</fullName>
    </submittedName>
</protein>
<dbReference type="EMBL" id="AP003768">
    <property type="protein sequence ID" value="BAD87893.1"/>
    <property type="molecule type" value="Genomic_DNA"/>
</dbReference>
<proteinExistence type="predicted"/>
<gene>
    <name evidence="2" type="primary">P0439E07.8</name>
</gene>
<dbReference type="AlphaFoldDB" id="Q5JKU8"/>
<accession>Q5JKU8</accession>
<evidence type="ECO:0000256" key="1">
    <source>
        <dbReference type="SAM" id="MobiDB-lite"/>
    </source>
</evidence>
<name>Q5JKU8_ORYSJ</name>
<dbReference type="Proteomes" id="UP000817658">
    <property type="component" value="Chromosome 1"/>
</dbReference>
<sequence>MAKWTARPGPAQARPCLGRGQSGRHGKTGTSCRAVPSHGLHLRPRHDQPIGLVPAQAR</sequence>